<dbReference type="AlphaFoldDB" id="A0A2P2JKY7"/>
<sequence length="57" mass="6477">MHRNNVHDSTRQKELMVFCFLSRKNRILNKTFSSSVISFAVAASSSWARISTLVSCL</sequence>
<reference evidence="1" key="1">
    <citation type="submission" date="2018-02" db="EMBL/GenBank/DDBJ databases">
        <title>Rhizophora mucronata_Transcriptome.</title>
        <authorList>
            <person name="Meera S.P."/>
            <person name="Sreeshan A."/>
            <person name="Augustine A."/>
        </authorList>
    </citation>
    <scope>NUCLEOTIDE SEQUENCE</scope>
    <source>
        <tissue evidence="1">Leaf</tissue>
    </source>
</reference>
<name>A0A2P2JKY7_RHIMU</name>
<proteinExistence type="predicted"/>
<evidence type="ECO:0000313" key="1">
    <source>
        <dbReference type="EMBL" id="MBW94137.1"/>
    </source>
</evidence>
<protein>
    <submittedName>
        <fullName evidence="1">Uncharacterized protein</fullName>
    </submittedName>
</protein>
<organism evidence="1">
    <name type="scientific">Rhizophora mucronata</name>
    <name type="common">Asiatic mangrove</name>
    <dbReference type="NCBI Taxonomy" id="61149"/>
    <lineage>
        <taxon>Eukaryota</taxon>
        <taxon>Viridiplantae</taxon>
        <taxon>Streptophyta</taxon>
        <taxon>Embryophyta</taxon>
        <taxon>Tracheophyta</taxon>
        <taxon>Spermatophyta</taxon>
        <taxon>Magnoliopsida</taxon>
        <taxon>eudicotyledons</taxon>
        <taxon>Gunneridae</taxon>
        <taxon>Pentapetalae</taxon>
        <taxon>rosids</taxon>
        <taxon>fabids</taxon>
        <taxon>Malpighiales</taxon>
        <taxon>Rhizophoraceae</taxon>
        <taxon>Rhizophora</taxon>
    </lineage>
</organism>
<accession>A0A2P2JKY7</accession>
<dbReference type="EMBL" id="GGEC01013654">
    <property type="protein sequence ID" value="MBW94137.1"/>
    <property type="molecule type" value="Transcribed_RNA"/>
</dbReference>